<dbReference type="Proteomes" id="UP000515490">
    <property type="component" value="Chromosome"/>
</dbReference>
<sequence length="150" mass="17274">MEQHQKPHKNGFTLVESLLVLSIVTIMSFVLIVNIVPIYHEKVIETFLEQFEKDMMYAQQYALVNDEPVYILFAVERNQYKIVTGESAKTLLSSNYQHKIQIEGVTLKNRVTFNSNGSIQKSGTMLITYNGSSYKVIFYLGKGRMKIEKL</sequence>
<dbReference type="EMBL" id="CP055263">
    <property type="protein sequence ID" value="QNF26216.1"/>
    <property type="molecule type" value="Genomic_DNA"/>
</dbReference>
<organism evidence="4 5">
    <name type="scientific">Metabacillus elymi</name>
    <dbReference type="NCBI Taxonomy" id="2745198"/>
    <lineage>
        <taxon>Bacteria</taxon>
        <taxon>Bacillati</taxon>
        <taxon>Bacillota</taxon>
        <taxon>Bacilli</taxon>
        <taxon>Bacillales</taxon>
        <taxon>Bacillaceae</taxon>
        <taxon>Metabacillus</taxon>
    </lineage>
</organism>
<keyword evidence="3" id="KW-0472">Membrane</keyword>
<dbReference type="PIRSF" id="PIRSF021292">
    <property type="entry name" value="Competence_ComGD"/>
    <property type="match status" value="1"/>
</dbReference>
<protein>
    <submittedName>
        <fullName evidence="4">Type II secretion system protein</fullName>
    </submittedName>
</protein>
<evidence type="ECO:0000313" key="5">
    <source>
        <dbReference type="Proteomes" id="UP000515490"/>
    </source>
</evidence>
<dbReference type="NCBIfam" id="TIGR02532">
    <property type="entry name" value="IV_pilin_GFxxxE"/>
    <property type="match status" value="1"/>
</dbReference>
<reference evidence="4 5" key="1">
    <citation type="submission" date="2020-06" db="EMBL/GenBank/DDBJ databases">
        <title>Metabacillus dokdonensis sp. nov., isolated from the rhizosphere of Elymus tsukushiensis, a plant native to the Dokdo Islands, Republic of Korea.</title>
        <authorList>
            <person name="Lee S.Y."/>
            <person name="Hwang Y.J."/>
            <person name="Son J.S."/>
            <person name="Ghim S.Y."/>
        </authorList>
    </citation>
    <scope>NUCLEOTIDE SEQUENCE [LARGE SCALE GENOMIC DNA]</scope>
    <source>
        <strain evidence="4 5">KUDC1714</strain>
    </source>
</reference>
<name>A0ABX6S393_9BACI</name>
<accession>A0ABX6S393</accession>
<dbReference type="NCBIfam" id="NF040982">
    <property type="entry name" value="ComGD"/>
    <property type="match status" value="1"/>
</dbReference>
<proteinExistence type="predicted"/>
<keyword evidence="3" id="KW-0812">Transmembrane</keyword>
<keyword evidence="2" id="KW-0178">Competence</keyword>
<feature type="transmembrane region" description="Helical" evidence="3">
    <location>
        <begin position="12"/>
        <end position="39"/>
    </location>
</feature>
<dbReference type="InterPro" id="IPR012902">
    <property type="entry name" value="N_methyl_site"/>
</dbReference>
<dbReference type="Pfam" id="PF07963">
    <property type="entry name" value="N_methyl"/>
    <property type="match status" value="1"/>
</dbReference>
<gene>
    <name evidence="4" type="ORF">HUW50_00815</name>
</gene>
<dbReference type="RefSeq" id="WP_185653617.1">
    <property type="nucleotide sequence ID" value="NZ_CP055263.1"/>
</dbReference>
<keyword evidence="3" id="KW-1133">Transmembrane helix</keyword>
<dbReference type="InterPro" id="IPR016785">
    <property type="entry name" value="ComGD"/>
</dbReference>
<keyword evidence="5" id="KW-1185">Reference proteome</keyword>
<evidence type="ECO:0000313" key="4">
    <source>
        <dbReference type="EMBL" id="QNF26216.1"/>
    </source>
</evidence>
<evidence type="ECO:0000256" key="1">
    <source>
        <dbReference type="ARBA" id="ARBA00004241"/>
    </source>
</evidence>
<evidence type="ECO:0000256" key="2">
    <source>
        <dbReference type="ARBA" id="ARBA00023287"/>
    </source>
</evidence>
<evidence type="ECO:0000256" key="3">
    <source>
        <dbReference type="SAM" id="Phobius"/>
    </source>
</evidence>
<comment type="subcellular location">
    <subcellularLocation>
        <location evidence="1">Cell surface</location>
    </subcellularLocation>
</comment>